<proteinExistence type="predicted"/>
<dbReference type="InterPro" id="IPR016171">
    <property type="entry name" value="Vanillyl_alc_oxidase_C-sub2"/>
</dbReference>
<evidence type="ECO:0000256" key="1">
    <source>
        <dbReference type="ARBA" id="ARBA00001974"/>
    </source>
</evidence>
<keyword evidence="3" id="KW-0479">Metal-binding</keyword>
<sequence length="960" mass="101886">MRARRPREGARRSATGVVRALRAAGVEVSDEGLSRALYTSDAGLHRLVPTAIAFPRDGAEVATVVRCCLDTATPLTPRGAGTSCAGNALGTGVVQDLSRHLTRILSIDPDEATARVQPGVVQAHLQAAARPHGLRFGPDPSTSDRCTIGGMIGNNACGPRALGYGRTADNVVALTAVLGTGETVRVGPGLPVTSPTLRALERLVGDHLALIRTEFGRFSRQVSGYSLEHLLPENDFDVASFLAGTEGTLAVTVEATVRLVEDKPFTTMVALGYPSMPEAADDAPLLAEVGATAAEGLDRRMVDVVVRRQGPGSVPALPDGDAWMLVELVDDDERRLAERAAALLEQARAADGWVVEDPVATAALWKIRADGAGLAETSLERPAYGGWEDAAVPPARLGEYLRAFEDLLARHDLHALPYGHFGEGCVHCRIDFPLGVPGGRDAYAAFVEEAAALVGRFGGSMSGEHGDGRARSGLLRHMYSPEALALMARVKALLDPEGILNPGVIVDPEAVGSHLRVAQAADSPLARTELAFVEEVHRCSGVGKCLTDGPGGGTVMCPSYQATGEEKDSTRGRSRVLQEMVNGELVSGWDSPEVSEALDLCLSCKGCARDCPTGVDMASYKSIVLHRRYRGRLRPRQHYSLGWLPAWSALVSRLRLGRLVNAATGVEHPLLARLMRWSAGVDARRSIPRLARRSARRSLAHVKRAEAQQRVAVWVDSFSDAFEDGRAAPVVELLERAGFGVEVVGRRACCGLTYLSTGQRGLARRSMLAALDVLEPVARRGVRIVGIEPSCLATWRSDADELIGDDPRLARVQGAMCTLAEVLGDAPAWTPPDLSAVTVVAQPHCHHASVLGWSTDLAVLARTGATVRTVGGCCGLAGNFGVERGHYETSVAVAETQLLPAVRAAGEQTVVLADGFSCRIQLRELARRPALTLAELLLAQPAASTPVLTSTKTAPPSNTR</sequence>
<dbReference type="Gene3D" id="3.30.70.2190">
    <property type="match status" value="1"/>
</dbReference>
<keyword evidence="5" id="KW-0560">Oxidoreductase</keyword>
<dbReference type="InterPro" id="IPR016166">
    <property type="entry name" value="FAD-bd_PCMH"/>
</dbReference>
<dbReference type="InterPro" id="IPR004113">
    <property type="entry name" value="FAD-bd_oxidored_4_C"/>
</dbReference>
<evidence type="ECO:0000259" key="8">
    <source>
        <dbReference type="PROSITE" id="PS51379"/>
    </source>
</evidence>
<dbReference type="GO" id="GO:0071949">
    <property type="term" value="F:FAD binding"/>
    <property type="evidence" value="ECO:0007669"/>
    <property type="project" value="InterPro"/>
</dbReference>
<evidence type="ECO:0000256" key="7">
    <source>
        <dbReference type="ARBA" id="ARBA00023014"/>
    </source>
</evidence>
<evidence type="ECO:0000313" key="11">
    <source>
        <dbReference type="Proteomes" id="UP000656804"/>
    </source>
</evidence>
<dbReference type="InterPro" id="IPR036318">
    <property type="entry name" value="FAD-bd_PCMH-like_sf"/>
</dbReference>
<reference evidence="10" key="1">
    <citation type="submission" date="2020-11" db="EMBL/GenBank/DDBJ databases">
        <title>Nocardioides sp. CBS4Y-1, whole genome shotgun sequence.</title>
        <authorList>
            <person name="Tuo L."/>
        </authorList>
    </citation>
    <scope>NUCLEOTIDE SEQUENCE</scope>
    <source>
        <strain evidence="10">CBS4Y-1</strain>
    </source>
</reference>
<dbReference type="PANTHER" id="PTHR11748">
    <property type="entry name" value="D-LACTATE DEHYDROGENASE"/>
    <property type="match status" value="1"/>
</dbReference>
<dbReference type="GO" id="GO:0004458">
    <property type="term" value="F:D-lactate dehydrogenase (cytochrome) activity"/>
    <property type="evidence" value="ECO:0007669"/>
    <property type="project" value="TreeGrafter"/>
</dbReference>
<comment type="caution">
    <text evidence="10">The sequence shown here is derived from an EMBL/GenBank/DDBJ whole genome shotgun (WGS) entry which is preliminary data.</text>
</comment>
<accession>A0A930V3M1</accession>
<dbReference type="PROSITE" id="PS51387">
    <property type="entry name" value="FAD_PCMH"/>
    <property type="match status" value="1"/>
</dbReference>
<dbReference type="InterPro" id="IPR006094">
    <property type="entry name" value="Oxid_FAD_bind_N"/>
</dbReference>
<dbReference type="EMBL" id="JADIVZ010000009">
    <property type="protein sequence ID" value="MBF4163110.1"/>
    <property type="molecule type" value="Genomic_DNA"/>
</dbReference>
<keyword evidence="7" id="KW-0411">Iron-sulfur</keyword>
<dbReference type="InterPro" id="IPR016164">
    <property type="entry name" value="FAD-linked_Oxase-like_C"/>
</dbReference>
<evidence type="ECO:0000256" key="3">
    <source>
        <dbReference type="ARBA" id="ARBA00022723"/>
    </source>
</evidence>
<dbReference type="PROSITE" id="PS00198">
    <property type="entry name" value="4FE4S_FER_1"/>
    <property type="match status" value="1"/>
</dbReference>
<dbReference type="Gene3D" id="1.10.45.10">
    <property type="entry name" value="Vanillyl-alcohol Oxidase, Chain A, domain 4"/>
    <property type="match status" value="1"/>
</dbReference>
<dbReference type="PROSITE" id="PS51379">
    <property type="entry name" value="4FE4S_FER_2"/>
    <property type="match status" value="1"/>
</dbReference>
<dbReference type="Pfam" id="PF01565">
    <property type="entry name" value="FAD_binding_4"/>
    <property type="match status" value="1"/>
</dbReference>
<evidence type="ECO:0000256" key="5">
    <source>
        <dbReference type="ARBA" id="ARBA00023002"/>
    </source>
</evidence>
<comment type="cofactor">
    <cofactor evidence="1">
        <name>FAD</name>
        <dbReference type="ChEBI" id="CHEBI:57692"/>
    </cofactor>
</comment>
<keyword evidence="4" id="KW-0274">FAD</keyword>
<name>A0A930V3M1_9ACTN</name>
<feature type="domain" description="4Fe-4S ferredoxin-type" evidence="8">
    <location>
        <begin position="590"/>
        <end position="621"/>
    </location>
</feature>
<dbReference type="Gene3D" id="3.30.70.2740">
    <property type="match status" value="1"/>
</dbReference>
<dbReference type="PANTHER" id="PTHR11748:SF119">
    <property type="entry name" value="D-2-HYDROXYGLUTARATE DEHYDROGENASE"/>
    <property type="match status" value="1"/>
</dbReference>
<evidence type="ECO:0000313" key="10">
    <source>
        <dbReference type="EMBL" id="MBF4163110.1"/>
    </source>
</evidence>
<dbReference type="SUPFAM" id="SSF55103">
    <property type="entry name" value="FAD-linked oxidases, C-terminal domain"/>
    <property type="match status" value="1"/>
</dbReference>
<evidence type="ECO:0000259" key="9">
    <source>
        <dbReference type="PROSITE" id="PS51387"/>
    </source>
</evidence>
<organism evidence="10 11">
    <name type="scientific">Nocardioides acrostichi</name>
    <dbReference type="NCBI Taxonomy" id="2784339"/>
    <lineage>
        <taxon>Bacteria</taxon>
        <taxon>Bacillati</taxon>
        <taxon>Actinomycetota</taxon>
        <taxon>Actinomycetes</taxon>
        <taxon>Propionibacteriales</taxon>
        <taxon>Nocardioidaceae</taxon>
        <taxon>Nocardioides</taxon>
    </lineage>
</organism>
<gene>
    <name evidence="10" type="ORF">ISG29_15550</name>
</gene>
<dbReference type="Proteomes" id="UP000656804">
    <property type="component" value="Unassembled WGS sequence"/>
</dbReference>
<dbReference type="Pfam" id="PF02913">
    <property type="entry name" value="FAD-oxidase_C"/>
    <property type="match status" value="1"/>
</dbReference>
<dbReference type="Gene3D" id="3.30.465.10">
    <property type="match status" value="1"/>
</dbReference>
<dbReference type="GO" id="GO:0008720">
    <property type="term" value="F:D-lactate dehydrogenase (NAD+) activity"/>
    <property type="evidence" value="ECO:0007669"/>
    <property type="project" value="TreeGrafter"/>
</dbReference>
<dbReference type="GO" id="GO:1903457">
    <property type="term" value="P:lactate catabolic process"/>
    <property type="evidence" value="ECO:0007669"/>
    <property type="project" value="TreeGrafter"/>
</dbReference>
<dbReference type="Pfam" id="PF13183">
    <property type="entry name" value="Fer4_8"/>
    <property type="match status" value="1"/>
</dbReference>
<evidence type="ECO:0000256" key="6">
    <source>
        <dbReference type="ARBA" id="ARBA00023004"/>
    </source>
</evidence>
<dbReference type="SUPFAM" id="SSF56176">
    <property type="entry name" value="FAD-binding/transporter-associated domain-like"/>
    <property type="match status" value="1"/>
</dbReference>
<dbReference type="SUPFAM" id="SSF46548">
    <property type="entry name" value="alpha-helical ferredoxin"/>
    <property type="match status" value="1"/>
</dbReference>
<dbReference type="InterPro" id="IPR016169">
    <property type="entry name" value="FAD-bd_PCMH_sub2"/>
</dbReference>
<dbReference type="InterPro" id="IPR017896">
    <property type="entry name" value="4Fe4S_Fe-S-bd"/>
</dbReference>
<dbReference type="GO" id="GO:0051536">
    <property type="term" value="F:iron-sulfur cluster binding"/>
    <property type="evidence" value="ECO:0007669"/>
    <property type="project" value="UniProtKB-KW"/>
</dbReference>
<protein>
    <submittedName>
        <fullName evidence="10">FAD-binding oxidoreductase</fullName>
    </submittedName>
</protein>
<dbReference type="InterPro" id="IPR017900">
    <property type="entry name" value="4Fe4S_Fe_S_CS"/>
</dbReference>
<dbReference type="AlphaFoldDB" id="A0A930V3M1"/>
<keyword evidence="2" id="KW-0285">Flavoprotein</keyword>
<keyword evidence="11" id="KW-1185">Reference proteome</keyword>
<evidence type="ECO:0000256" key="2">
    <source>
        <dbReference type="ARBA" id="ARBA00022630"/>
    </source>
</evidence>
<feature type="domain" description="FAD-binding PCMH-type" evidence="9">
    <location>
        <begin position="45"/>
        <end position="262"/>
    </location>
</feature>
<evidence type="ECO:0000256" key="4">
    <source>
        <dbReference type="ARBA" id="ARBA00022827"/>
    </source>
</evidence>
<dbReference type="GO" id="GO:0046872">
    <property type="term" value="F:metal ion binding"/>
    <property type="evidence" value="ECO:0007669"/>
    <property type="project" value="UniProtKB-KW"/>
</dbReference>
<keyword evidence="6" id="KW-0408">Iron</keyword>